<feature type="non-terminal residue" evidence="1">
    <location>
        <position position="259"/>
    </location>
</feature>
<dbReference type="AlphaFoldDB" id="X0X9P0"/>
<dbReference type="PANTHER" id="PTHR36848:SF2">
    <property type="entry name" value="SECRETED PROTEIN"/>
    <property type="match status" value="1"/>
</dbReference>
<name>X0X9P0_9ZZZZ</name>
<dbReference type="PANTHER" id="PTHR36848">
    <property type="entry name" value="DNA-BINDING PROTEIN (PUTATIVE SECRETED PROTEIN)-RELATED"/>
    <property type="match status" value="1"/>
</dbReference>
<comment type="caution">
    <text evidence="1">The sequence shown here is derived from an EMBL/GenBank/DDBJ whole genome shotgun (WGS) entry which is preliminary data.</text>
</comment>
<accession>X0X9P0</accession>
<evidence type="ECO:0000313" key="1">
    <source>
        <dbReference type="EMBL" id="GAG21666.1"/>
    </source>
</evidence>
<reference evidence="1" key="1">
    <citation type="journal article" date="2014" name="Front. Microbiol.">
        <title>High frequency of phylogenetically diverse reductive dehalogenase-homologous genes in deep subseafloor sedimentary metagenomes.</title>
        <authorList>
            <person name="Kawai M."/>
            <person name="Futagami T."/>
            <person name="Toyoda A."/>
            <person name="Takaki Y."/>
            <person name="Nishi S."/>
            <person name="Hori S."/>
            <person name="Arai W."/>
            <person name="Tsubouchi T."/>
            <person name="Morono Y."/>
            <person name="Uchiyama I."/>
            <person name="Ito T."/>
            <person name="Fujiyama A."/>
            <person name="Inagaki F."/>
            <person name="Takami H."/>
        </authorList>
    </citation>
    <scope>NUCLEOTIDE SEQUENCE</scope>
    <source>
        <strain evidence="1">Expedition CK06-06</strain>
    </source>
</reference>
<feature type="non-terminal residue" evidence="1">
    <location>
        <position position="1"/>
    </location>
</feature>
<dbReference type="Pfam" id="PF17132">
    <property type="entry name" value="Glyco_hydro_106"/>
    <property type="match status" value="1"/>
</dbReference>
<sequence>VAEAKRLGMGVDMSTGTGWPPGGPEVSAEDATAQVILKTYTLEGGARLEKPLRAGDNERGPAEHLRALMAYSESGEVVDLAGNVDADGNLDWVAPAGTWKLYAVFQGLGGKKVERAAPGGVGYIIDPFSNEALDNYLERFDKAFADYKGEQPRAHYHDSYEYGRATWTDDLFEQFRRRRGYDLREQLPALFGEGDEDVVARVKCDYRETIADLHLESYIGPWVEWCHGKGSVTRNQAHGSPSNLLDVYAAADIPETEIF</sequence>
<proteinExistence type="predicted"/>
<gene>
    <name evidence="1" type="ORF">S01H1_53127</name>
</gene>
<protein>
    <submittedName>
        <fullName evidence="1">Uncharacterized protein</fullName>
    </submittedName>
</protein>
<dbReference type="EMBL" id="BARS01034388">
    <property type="protein sequence ID" value="GAG21666.1"/>
    <property type="molecule type" value="Genomic_DNA"/>
</dbReference>
<organism evidence="1">
    <name type="scientific">marine sediment metagenome</name>
    <dbReference type="NCBI Taxonomy" id="412755"/>
    <lineage>
        <taxon>unclassified sequences</taxon>
        <taxon>metagenomes</taxon>
        <taxon>ecological metagenomes</taxon>
    </lineage>
</organism>
<dbReference type="InterPro" id="IPR053161">
    <property type="entry name" value="Ulvan_degrading_GH"/>
</dbReference>